<keyword evidence="5" id="KW-0472">Membrane</keyword>
<protein>
    <recommendedName>
        <fullName evidence="7">Wall-associated receptor kinase galacturonan-binding domain-containing protein</fullName>
    </recommendedName>
</protein>
<dbReference type="Proteomes" id="UP001054252">
    <property type="component" value="Unassembled WGS sequence"/>
</dbReference>
<keyword evidence="2" id="KW-0812">Transmembrane</keyword>
<evidence type="ECO:0000256" key="2">
    <source>
        <dbReference type="ARBA" id="ARBA00022692"/>
    </source>
</evidence>
<evidence type="ECO:0000256" key="3">
    <source>
        <dbReference type="ARBA" id="ARBA00022729"/>
    </source>
</evidence>
<evidence type="ECO:0000256" key="4">
    <source>
        <dbReference type="ARBA" id="ARBA00022989"/>
    </source>
</evidence>
<dbReference type="GO" id="GO:0016020">
    <property type="term" value="C:membrane"/>
    <property type="evidence" value="ECO:0007669"/>
    <property type="project" value="UniProtKB-SubCell"/>
</dbReference>
<dbReference type="GO" id="GO:0030247">
    <property type="term" value="F:polysaccharide binding"/>
    <property type="evidence" value="ECO:0007669"/>
    <property type="project" value="InterPro"/>
</dbReference>
<dbReference type="InterPro" id="IPR025287">
    <property type="entry name" value="WAK_GUB"/>
</dbReference>
<name>A0AAV5MB22_9ROSI</name>
<reference evidence="8 9" key="1">
    <citation type="journal article" date="2021" name="Commun. Biol.">
        <title>The genome of Shorea leprosula (Dipterocarpaceae) highlights the ecological relevance of drought in aseasonal tropical rainforests.</title>
        <authorList>
            <person name="Ng K.K.S."/>
            <person name="Kobayashi M.J."/>
            <person name="Fawcett J.A."/>
            <person name="Hatakeyama M."/>
            <person name="Paape T."/>
            <person name="Ng C.H."/>
            <person name="Ang C.C."/>
            <person name="Tnah L.H."/>
            <person name="Lee C.T."/>
            <person name="Nishiyama T."/>
            <person name="Sese J."/>
            <person name="O'Brien M.J."/>
            <person name="Copetti D."/>
            <person name="Mohd Noor M.I."/>
            <person name="Ong R.C."/>
            <person name="Putra M."/>
            <person name="Sireger I.Z."/>
            <person name="Indrioko S."/>
            <person name="Kosugi Y."/>
            <person name="Izuno A."/>
            <person name="Isagi Y."/>
            <person name="Lee S.L."/>
            <person name="Shimizu K.K."/>
        </authorList>
    </citation>
    <scope>NUCLEOTIDE SEQUENCE [LARGE SCALE GENOMIC DNA]</scope>
    <source>
        <strain evidence="8">214</strain>
    </source>
</reference>
<organism evidence="8 9">
    <name type="scientific">Rubroshorea leprosula</name>
    <dbReference type="NCBI Taxonomy" id="152421"/>
    <lineage>
        <taxon>Eukaryota</taxon>
        <taxon>Viridiplantae</taxon>
        <taxon>Streptophyta</taxon>
        <taxon>Embryophyta</taxon>
        <taxon>Tracheophyta</taxon>
        <taxon>Spermatophyta</taxon>
        <taxon>Magnoliopsida</taxon>
        <taxon>eudicotyledons</taxon>
        <taxon>Gunneridae</taxon>
        <taxon>Pentapetalae</taxon>
        <taxon>rosids</taxon>
        <taxon>malvids</taxon>
        <taxon>Malvales</taxon>
        <taxon>Dipterocarpaceae</taxon>
        <taxon>Rubroshorea</taxon>
    </lineage>
</organism>
<evidence type="ECO:0000256" key="1">
    <source>
        <dbReference type="ARBA" id="ARBA00004167"/>
    </source>
</evidence>
<proteinExistence type="predicted"/>
<gene>
    <name evidence="8" type="ORF">SLEP1_g53957</name>
</gene>
<evidence type="ECO:0000256" key="6">
    <source>
        <dbReference type="SAM" id="SignalP"/>
    </source>
</evidence>
<sequence>MPRPGLIFAALLLLLLLLLLALIHETCSAKDKHYCPPSSCGNNSNISYPFRLNTDPPNSCGMTADPVYNLSCENNLTILHSDQSGKFYVKAINYDNQTIRVADASFEEGSCSIPQYSWDDSNFSTFSQSYSHFSYYYSYSYSYYYDVCFWERILFISCGNLVSDPLYVEAPACINDSSFSTPYRPKSEGKRYYYVKVGRTTPLELKPSCRIELMALTPFIREKNYDNLSYLDIHHWLAYGIELSWRHASCGNSSDWHFYYDINEENQCVNVSYPTYHVNPVYEVFKRAVNRLSYLLPGKYL</sequence>
<comment type="caution">
    <text evidence="8">The sequence shown here is derived from an EMBL/GenBank/DDBJ whole genome shotgun (WGS) entry which is preliminary data.</text>
</comment>
<feature type="chain" id="PRO_5043506897" description="Wall-associated receptor kinase galacturonan-binding domain-containing protein" evidence="6">
    <location>
        <begin position="29"/>
        <end position="301"/>
    </location>
</feature>
<keyword evidence="9" id="KW-1185">Reference proteome</keyword>
<keyword evidence="4" id="KW-1133">Transmembrane helix</keyword>
<dbReference type="EMBL" id="BPVZ01000220">
    <property type="protein sequence ID" value="GKV47011.1"/>
    <property type="molecule type" value="Genomic_DNA"/>
</dbReference>
<dbReference type="PANTHER" id="PTHR33138">
    <property type="entry name" value="OS01G0690200 PROTEIN"/>
    <property type="match status" value="1"/>
</dbReference>
<dbReference type="AlphaFoldDB" id="A0AAV5MB22"/>
<dbReference type="Pfam" id="PF13947">
    <property type="entry name" value="GUB_WAK_bind"/>
    <property type="match status" value="1"/>
</dbReference>
<comment type="subcellular location">
    <subcellularLocation>
        <location evidence="1">Membrane</location>
        <topology evidence="1">Single-pass membrane protein</topology>
    </subcellularLocation>
</comment>
<evidence type="ECO:0000256" key="5">
    <source>
        <dbReference type="ARBA" id="ARBA00023136"/>
    </source>
</evidence>
<evidence type="ECO:0000313" key="8">
    <source>
        <dbReference type="EMBL" id="GKV47011.1"/>
    </source>
</evidence>
<feature type="signal peptide" evidence="6">
    <location>
        <begin position="1"/>
        <end position="28"/>
    </location>
</feature>
<keyword evidence="3 6" id="KW-0732">Signal</keyword>
<evidence type="ECO:0000259" key="7">
    <source>
        <dbReference type="Pfam" id="PF13947"/>
    </source>
</evidence>
<accession>A0AAV5MB22</accession>
<evidence type="ECO:0000313" key="9">
    <source>
        <dbReference type="Proteomes" id="UP001054252"/>
    </source>
</evidence>
<dbReference type="PANTHER" id="PTHR33138:SF30">
    <property type="entry name" value="LEAF RUST 10 DISEASE-RESISTANCE LOCUS RECEPTOR-LIKE PROTEIN KINASE-LIKE 2.7"/>
    <property type="match status" value="1"/>
</dbReference>
<feature type="domain" description="Wall-associated receptor kinase galacturonan-binding" evidence="7">
    <location>
        <begin position="35"/>
        <end position="103"/>
    </location>
</feature>